<evidence type="ECO:0000313" key="2">
    <source>
        <dbReference type="EMBL" id="KAG9684375.1"/>
    </source>
</evidence>
<feature type="transmembrane region" description="Helical" evidence="1">
    <location>
        <begin position="416"/>
        <end position="438"/>
    </location>
</feature>
<feature type="transmembrane region" description="Helical" evidence="1">
    <location>
        <begin position="139"/>
        <end position="159"/>
    </location>
</feature>
<gene>
    <name evidence="2" type="ORF">KCU76_g12468</name>
</gene>
<feature type="transmembrane region" description="Helical" evidence="1">
    <location>
        <begin position="20"/>
        <end position="37"/>
    </location>
</feature>
<reference evidence="2" key="1">
    <citation type="journal article" date="2021" name="J Fungi (Basel)">
        <title>Virulence traits and population genomics of the black yeast Aureobasidium melanogenum.</title>
        <authorList>
            <person name="Cernosa A."/>
            <person name="Sun X."/>
            <person name="Gostincar C."/>
            <person name="Fang C."/>
            <person name="Gunde-Cimerman N."/>
            <person name="Song Z."/>
        </authorList>
    </citation>
    <scope>NUCLEOTIDE SEQUENCE</scope>
    <source>
        <strain evidence="2">EXF-9911</strain>
    </source>
</reference>
<dbReference type="EMBL" id="JAHFXF010000643">
    <property type="protein sequence ID" value="KAG9684375.1"/>
    <property type="molecule type" value="Genomic_DNA"/>
</dbReference>
<feature type="transmembrane region" description="Helical" evidence="1">
    <location>
        <begin position="278"/>
        <end position="298"/>
    </location>
</feature>
<proteinExistence type="predicted"/>
<evidence type="ECO:0000313" key="3">
    <source>
        <dbReference type="Proteomes" id="UP000779574"/>
    </source>
</evidence>
<keyword evidence="1" id="KW-0812">Transmembrane</keyword>
<feature type="transmembrane region" description="Helical" evidence="1">
    <location>
        <begin position="58"/>
        <end position="78"/>
    </location>
</feature>
<sequence length="444" mass="50906">MTRPEDYIQRLVRPGSWSPAGFLTCLVLILVDIYLVRHQNASRDSFARITSDPQTSRRIFAAAYMAAAIFSAILVMYYQDEYFTEIHKSGLREIRDMPHSRYPWFYEEHLDRMPQMFQMMHLRSWAGEAATPKPEWGYFLWWSQQYFGGLISFAFFLLTQSHVRRLKTVTMLAFVWVAMTSLSCAHCLLFVFILLTPPSRGTSWFDIEWLHLIVGVVSLAHHIFAWLMMATLNSPLFQRSLLFTSILPAMLPLISWTIPKVNNHHRRLISISEAQTKVFATTGFLSLLLHAWSTYLIFFRTVVTNAAHPSYRLYLNQSDVHHRFMELSLLDFLKHDPSLAAMACDVILTLVFLLSWIVVSMTSLWGIIKCSFNPFLETGQRTVWDNRHDLGAALLAGRNRDRAAIVSTEPPLRKMVIALALWALGGLGWMAPAVLGAGPTKMDI</sequence>
<feature type="non-terminal residue" evidence="2">
    <location>
        <position position="1"/>
    </location>
</feature>
<dbReference type="AlphaFoldDB" id="A0A9P8E8R1"/>
<keyword evidence="1" id="KW-1133">Transmembrane helix</keyword>
<feature type="transmembrane region" description="Helical" evidence="1">
    <location>
        <begin position="171"/>
        <end position="197"/>
    </location>
</feature>
<feature type="transmembrane region" description="Helical" evidence="1">
    <location>
        <begin position="209"/>
        <end position="229"/>
    </location>
</feature>
<feature type="transmembrane region" description="Helical" evidence="1">
    <location>
        <begin position="241"/>
        <end position="258"/>
    </location>
</feature>
<reference evidence="2" key="2">
    <citation type="submission" date="2021-08" db="EMBL/GenBank/DDBJ databases">
        <authorList>
            <person name="Gostincar C."/>
            <person name="Sun X."/>
            <person name="Song Z."/>
            <person name="Gunde-Cimerman N."/>
        </authorList>
    </citation>
    <scope>NUCLEOTIDE SEQUENCE</scope>
    <source>
        <strain evidence="2">EXF-9911</strain>
    </source>
</reference>
<protein>
    <submittedName>
        <fullName evidence="2">Uncharacterized protein</fullName>
    </submittedName>
</protein>
<accession>A0A9P8E8R1</accession>
<dbReference type="OrthoDB" id="3891955at2759"/>
<feature type="transmembrane region" description="Helical" evidence="1">
    <location>
        <begin position="339"/>
        <end position="368"/>
    </location>
</feature>
<dbReference type="Proteomes" id="UP000779574">
    <property type="component" value="Unassembled WGS sequence"/>
</dbReference>
<organism evidence="2 3">
    <name type="scientific">Aureobasidium melanogenum</name>
    <name type="common">Aureobasidium pullulans var. melanogenum</name>
    <dbReference type="NCBI Taxonomy" id="46634"/>
    <lineage>
        <taxon>Eukaryota</taxon>
        <taxon>Fungi</taxon>
        <taxon>Dikarya</taxon>
        <taxon>Ascomycota</taxon>
        <taxon>Pezizomycotina</taxon>
        <taxon>Dothideomycetes</taxon>
        <taxon>Dothideomycetidae</taxon>
        <taxon>Dothideales</taxon>
        <taxon>Saccotheciaceae</taxon>
        <taxon>Aureobasidium</taxon>
    </lineage>
</organism>
<keyword evidence="1" id="KW-0472">Membrane</keyword>
<comment type="caution">
    <text evidence="2">The sequence shown here is derived from an EMBL/GenBank/DDBJ whole genome shotgun (WGS) entry which is preliminary data.</text>
</comment>
<evidence type="ECO:0000256" key="1">
    <source>
        <dbReference type="SAM" id="Phobius"/>
    </source>
</evidence>
<name>A0A9P8E8R1_AURME</name>